<evidence type="ECO:0000313" key="1">
    <source>
        <dbReference type="EMBL" id="KAL2613321.1"/>
    </source>
</evidence>
<reference evidence="1 2" key="1">
    <citation type="submission" date="2024-09" db="EMBL/GenBank/DDBJ databases">
        <title>Chromosome-scale assembly of Riccia fluitans.</title>
        <authorList>
            <person name="Paukszto L."/>
            <person name="Sawicki J."/>
            <person name="Karawczyk K."/>
            <person name="Piernik-Szablinska J."/>
            <person name="Szczecinska M."/>
            <person name="Mazdziarz M."/>
        </authorList>
    </citation>
    <scope>NUCLEOTIDE SEQUENCE [LARGE SCALE GENOMIC DNA]</scope>
    <source>
        <strain evidence="1">Rf_01</strain>
        <tissue evidence="1">Aerial parts of the thallus</tissue>
    </source>
</reference>
<protein>
    <submittedName>
        <fullName evidence="1">Uncharacterized protein</fullName>
    </submittedName>
</protein>
<accession>A0ABD1XZJ2</accession>
<dbReference type="Proteomes" id="UP001605036">
    <property type="component" value="Unassembled WGS sequence"/>
</dbReference>
<dbReference type="EMBL" id="JBHFFA010000007">
    <property type="protein sequence ID" value="KAL2613321.1"/>
    <property type="molecule type" value="Genomic_DNA"/>
</dbReference>
<evidence type="ECO:0000313" key="2">
    <source>
        <dbReference type="Proteomes" id="UP001605036"/>
    </source>
</evidence>
<dbReference type="AlphaFoldDB" id="A0ABD1XZJ2"/>
<organism evidence="1 2">
    <name type="scientific">Riccia fluitans</name>
    <dbReference type="NCBI Taxonomy" id="41844"/>
    <lineage>
        <taxon>Eukaryota</taxon>
        <taxon>Viridiplantae</taxon>
        <taxon>Streptophyta</taxon>
        <taxon>Embryophyta</taxon>
        <taxon>Marchantiophyta</taxon>
        <taxon>Marchantiopsida</taxon>
        <taxon>Marchantiidae</taxon>
        <taxon>Marchantiales</taxon>
        <taxon>Ricciaceae</taxon>
        <taxon>Riccia</taxon>
    </lineage>
</organism>
<name>A0ABD1XZJ2_9MARC</name>
<sequence length="168" mass="19166">MRPTWTNTFNWTWTKDNQVHKLLGFLFTEDLNQEVIFNKCQENIDRALQDNKLALQSIQGRLVIANQIIYGYVWFILPLWAGNNDQLRLISKKIVQFVSGGANLMPRQRVAMKVLTLPKNEGGLGFLSTENQAVAFATNTIKWVLTPGRSYPLKTIFLAAFKDAGYTN</sequence>
<comment type="caution">
    <text evidence="1">The sequence shown here is derived from an EMBL/GenBank/DDBJ whole genome shotgun (WGS) entry which is preliminary data.</text>
</comment>
<gene>
    <name evidence="1" type="ORF">R1flu_025013</name>
</gene>
<keyword evidence="2" id="KW-1185">Reference proteome</keyword>
<proteinExistence type="predicted"/>